<dbReference type="PANTHER" id="PTHR35091:SF2">
    <property type="entry name" value="FLAGELLAR PROTEIN FLIL"/>
    <property type="match status" value="1"/>
</dbReference>
<dbReference type="InterPro" id="IPR005503">
    <property type="entry name" value="FliL"/>
</dbReference>
<evidence type="ECO:0000256" key="4">
    <source>
        <dbReference type="ARBA" id="ARBA00022475"/>
    </source>
</evidence>
<proteinExistence type="inferred from homology"/>
<evidence type="ECO:0000256" key="2">
    <source>
        <dbReference type="ARBA" id="ARBA00004162"/>
    </source>
</evidence>
<dbReference type="EMBL" id="QGKU01000033">
    <property type="protein sequence ID" value="PWR02725.1"/>
    <property type="molecule type" value="Genomic_DNA"/>
</dbReference>
<accession>A0A2V2LBQ7</accession>
<dbReference type="GO" id="GO:0071978">
    <property type="term" value="P:bacterial-type flagellum-dependent swarming motility"/>
    <property type="evidence" value="ECO:0007669"/>
    <property type="project" value="TreeGrafter"/>
</dbReference>
<comment type="similarity">
    <text evidence="3 10">Belongs to the FliL family.</text>
</comment>
<dbReference type="Pfam" id="PF03748">
    <property type="entry name" value="FliL"/>
    <property type="match status" value="1"/>
</dbReference>
<comment type="subcellular location">
    <subcellularLocation>
        <location evidence="10">Cell inner membrane</location>
    </subcellularLocation>
    <subcellularLocation>
        <location evidence="2">Cell membrane</location>
        <topology evidence="2">Single-pass membrane protein</topology>
    </subcellularLocation>
</comment>
<evidence type="ECO:0000256" key="3">
    <source>
        <dbReference type="ARBA" id="ARBA00008281"/>
    </source>
</evidence>
<evidence type="ECO:0000256" key="8">
    <source>
        <dbReference type="ARBA" id="ARBA00022989"/>
    </source>
</evidence>
<dbReference type="GO" id="GO:0009425">
    <property type="term" value="C:bacterial-type flagellum basal body"/>
    <property type="evidence" value="ECO:0007669"/>
    <property type="project" value="InterPro"/>
</dbReference>
<keyword evidence="5 10" id="KW-0145">Chemotaxis</keyword>
<evidence type="ECO:0000256" key="5">
    <source>
        <dbReference type="ARBA" id="ARBA00022500"/>
    </source>
</evidence>
<keyword evidence="11" id="KW-0969">Cilium</keyword>
<evidence type="ECO:0000256" key="10">
    <source>
        <dbReference type="RuleBase" id="RU364125"/>
    </source>
</evidence>
<sequence length="166" mass="18012">MVLGAALLLGGGFGGGYFYSRQTVSPADEVQRLLDERDAAEAEESGPQMEKVAKEMPAQAAFLTQYYEFPEPLTTNLKGSRRFLQIGVGVSTQYDETVIRNVETHTLALRSDMLAVISGFGEPDIEGKAGRDALADALRDAINVRLEKLEGFGGVEGVFFSTFVLQ</sequence>
<keyword evidence="12" id="KW-1185">Reference proteome</keyword>
<evidence type="ECO:0000313" key="12">
    <source>
        <dbReference type="Proteomes" id="UP000245680"/>
    </source>
</evidence>
<dbReference type="Proteomes" id="UP000245680">
    <property type="component" value="Unassembled WGS sequence"/>
</dbReference>
<evidence type="ECO:0000256" key="6">
    <source>
        <dbReference type="ARBA" id="ARBA00022692"/>
    </source>
</evidence>
<keyword evidence="4" id="KW-1003">Cell membrane</keyword>
<keyword evidence="11" id="KW-0282">Flagellum</keyword>
<keyword evidence="8" id="KW-1133">Transmembrane helix</keyword>
<keyword evidence="7 10" id="KW-0283">Flagellar rotation</keyword>
<dbReference type="AlphaFoldDB" id="A0A2V2LBQ7"/>
<keyword evidence="9 10" id="KW-0472">Membrane</keyword>
<keyword evidence="10" id="KW-0997">Cell inner membrane</keyword>
<protein>
    <recommendedName>
        <fullName evidence="10">Flagellar protein FliL</fullName>
    </recommendedName>
</protein>
<keyword evidence="6" id="KW-0812">Transmembrane</keyword>
<evidence type="ECO:0000256" key="1">
    <source>
        <dbReference type="ARBA" id="ARBA00002254"/>
    </source>
</evidence>
<comment type="caution">
    <text evidence="11">The sequence shown here is derived from an EMBL/GenBank/DDBJ whole genome shotgun (WGS) entry which is preliminary data.</text>
</comment>
<gene>
    <name evidence="11" type="ORF">DKT77_10465</name>
</gene>
<comment type="function">
    <text evidence="1 10">Controls the rotational direction of flagella during chemotaxis.</text>
</comment>
<dbReference type="GO" id="GO:0006935">
    <property type="term" value="P:chemotaxis"/>
    <property type="evidence" value="ECO:0007669"/>
    <property type="project" value="UniProtKB-KW"/>
</dbReference>
<name>A0A2V2LBQ7_9RHOB</name>
<organism evidence="11 12">
    <name type="scientific">Meridianimarinicoccus roseus</name>
    <dbReference type="NCBI Taxonomy" id="2072018"/>
    <lineage>
        <taxon>Bacteria</taxon>
        <taxon>Pseudomonadati</taxon>
        <taxon>Pseudomonadota</taxon>
        <taxon>Alphaproteobacteria</taxon>
        <taxon>Rhodobacterales</taxon>
        <taxon>Paracoccaceae</taxon>
        <taxon>Meridianimarinicoccus</taxon>
    </lineage>
</organism>
<evidence type="ECO:0000256" key="9">
    <source>
        <dbReference type="ARBA" id="ARBA00023136"/>
    </source>
</evidence>
<dbReference type="PANTHER" id="PTHR35091">
    <property type="entry name" value="FLAGELLAR PROTEIN FLIL"/>
    <property type="match status" value="1"/>
</dbReference>
<evidence type="ECO:0000313" key="11">
    <source>
        <dbReference type="EMBL" id="PWR02725.1"/>
    </source>
</evidence>
<dbReference type="GO" id="GO:0005886">
    <property type="term" value="C:plasma membrane"/>
    <property type="evidence" value="ECO:0007669"/>
    <property type="project" value="UniProtKB-SubCell"/>
</dbReference>
<dbReference type="OrthoDB" id="7058946at2"/>
<evidence type="ECO:0000256" key="7">
    <source>
        <dbReference type="ARBA" id="ARBA00022779"/>
    </source>
</evidence>
<reference evidence="11 12" key="1">
    <citation type="submission" date="2018-05" db="EMBL/GenBank/DDBJ databases">
        <title>Rhodobacteraceae gen. nov., sp. nov. isolated from sea water.</title>
        <authorList>
            <person name="Ren Y."/>
        </authorList>
    </citation>
    <scope>NUCLEOTIDE SEQUENCE [LARGE SCALE GENOMIC DNA]</scope>
    <source>
        <strain evidence="11 12">TG-679</strain>
    </source>
</reference>
<keyword evidence="11" id="KW-0966">Cell projection</keyword>